<dbReference type="PANTHER" id="PTHR33164">
    <property type="entry name" value="TRANSCRIPTIONAL REGULATOR, MARR FAMILY"/>
    <property type="match status" value="1"/>
</dbReference>
<proteinExistence type="predicted"/>
<evidence type="ECO:0000256" key="1">
    <source>
        <dbReference type="SAM" id="MobiDB-lite"/>
    </source>
</evidence>
<dbReference type="PROSITE" id="PS50995">
    <property type="entry name" value="HTH_MARR_2"/>
    <property type="match status" value="1"/>
</dbReference>
<name>A0ABW8LQ61_9ACTN</name>
<keyword evidence="4" id="KW-1185">Reference proteome</keyword>
<sequence length="186" mass="19554">MTTPGQRSLETPHPADDAQDDRWRMAVRLLGRVEKQLDEALQHGHGLPLSEYRALCALGRPDSGPSLRMGELADRIGLKDSTVTRLVGRLEARGLAERTSAAGDGRAVSASITATGRERYAEATPTYRATLGNALEAALANVYLADLAAWVRTGESAVSGATALGPLPGSGEQPPPGSTHFTKGTV</sequence>
<organism evidence="3 4">
    <name type="scientific">Streptomyces milbemycinicus</name>
    <dbReference type="NCBI Taxonomy" id="476552"/>
    <lineage>
        <taxon>Bacteria</taxon>
        <taxon>Bacillati</taxon>
        <taxon>Actinomycetota</taxon>
        <taxon>Actinomycetes</taxon>
        <taxon>Kitasatosporales</taxon>
        <taxon>Streptomycetaceae</taxon>
        <taxon>Streptomyces</taxon>
    </lineage>
</organism>
<feature type="region of interest" description="Disordered" evidence="1">
    <location>
        <begin position="1"/>
        <end position="21"/>
    </location>
</feature>
<evidence type="ECO:0000259" key="2">
    <source>
        <dbReference type="PROSITE" id="PS50995"/>
    </source>
</evidence>
<dbReference type="PRINTS" id="PR00598">
    <property type="entry name" value="HTHMARR"/>
</dbReference>
<dbReference type="SMART" id="SM00347">
    <property type="entry name" value="HTH_MARR"/>
    <property type="match status" value="1"/>
</dbReference>
<dbReference type="Pfam" id="PF12802">
    <property type="entry name" value="MarR_2"/>
    <property type="match status" value="1"/>
</dbReference>
<dbReference type="PANTHER" id="PTHR33164:SF99">
    <property type="entry name" value="MARR FAMILY REGULATORY PROTEIN"/>
    <property type="match status" value="1"/>
</dbReference>
<dbReference type="InterPro" id="IPR036388">
    <property type="entry name" value="WH-like_DNA-bd_sf"/>
</dbReference>
<dbReference type="SUPFAM" id="SSF46785">
    <property type="entry name" value="Winged helix' DNA-binding domain"/>
    <property type="match status" value="1"/>
</dbReference>
<feature type="region of interest" description="Disordered" evidence="1">
    <location>
        <begin position="162"/>
        <end position="186"/>
    </location>
</feature>
<dbReference type="InterPro" id="IPR039422">
    <property type="entry name" value="MarR/SlyA-like"/>
</dbReference>
<dbReference type="Proteomes" id="UP001620295">
    <property type="component" value="Unassembled WGS sequence"/>
</dbReference>
<dbReference type="EMBL" id="JBJDQH010000007">
    <property type="protein sequence ID" value="MFK4267703.1"/>
    <property type="molecule type" value="Genomic_DNA"/>
</dbReference>
<accession>A0ABW8LQ61</accession>
<evidence type="ECO:0000313" key="3">
    <source>
        <dbReference type="EMBL" id="MFK4267703.1"/>
    </source>
</evidence>
<dbReference type="InterPro" id="IPR036390">
    <property type="entry name" value="WH_DNA-bd_sf"/>
</dbReference>
<evidence type="ECO:0000313" key="4">
    <source>
        <dbReference type="Proteomes" id="UP001620295"/>
    </source>
</evidence>
<feature type="domain" description="HTH marR-type" evidence="2">
    <location>
        <begin position="23"/>
        <end position="156"/>
    </location>
</feature>
<reference evidence="3 4" key="1">
    <citation type="submission" date="2024-11" db="EMBL/GenBank/DDBJ databases">
        <title>The Natural Products Discovery Center: Release of the First 8490 Sequenced Strains for Exploring Actinobacteria Biosynthetic Diversity.</title>
        <authorList>
            <person name="Kalkreuter E."/>
            <person name="Kautsar S.A."/>
            <person name="Yang D."/>
            <person name="Bader C.D."/>
            <person name="Teijaro C.N."/>
            <person name="Fluegel L."/>
            <person name="Davis C.M."/>
            <person name="Simpson J.R."/>
            <person name="Lauterbach L."/>
            <person name="Steele A.D."/>
            <person name="Gui C."/>
            <person name="Meng S."/>
            <person name="Li G."/>
            <person name="Viehrig K."/>
            <person name="Ye F."/>
            <person name="Su P."/>
            <person name="Kiefer A.F."/>
            <person name="Nichols A."/>
            <person name="Cepeda A.J."/>
            <person name="Yan W."/>
            <person name="Fan B."/>
            <person name="Jiang Y."/>
            <person name="Adhikari A."/>
            <person name="Zheng C.-J."/>
            <person name="Schuster L."/>
            <person name="Cowan T.M."/>
            <person name="Smanski M.J."/>
            <person name="Chevrette M.G."/>
            <person name="De Carvalho L.P.S."/>
            <person name="Shen B."/>
        </authorList>
    </citation>
    <scope>NUCLEOTIDE SEQUENCE [LARGE SCALE GENOMIC DNA]</scope>
    <source>
        <strain evidence="3 4">NPDC020863</strain>
    </source>
</reference>
<protein>
    <submittedName>
        <fullName evidence="3">MarR family winged helix-turn-helix transcriptional regulator</fullName>
    </submittedName>
</protein>
<dbReference type="RefSeq" id="WP_358701268.1">
    <property type="nucleotide sequence ID" value="NZ_JBFACG010000002.1"/>
</dbReference>
<dbReference type="InterPro" id="IPR000835">
    <property type="entry name" value="HTH_MarR-typ"/>
</dbReference>
<dbReference type="Gene3D" id="1.10.10.10">
    <property type="entry name" value="Winged helix-like DNA-binding domain superfamily/Winged helix DNA-binding domain"/>
    <property type="match status" value="1"/>
</dbReference>
<comment type="caution">
    <text evidence="3">The sequence shown here is derived from an EMBL/GenBank/DDBJ whole genome shotgun (WGS) entry which is preliminary data.</text>
</comment>
<gene>
    <name evidence="3" type="ORF">ACI2L5_22610</name>
</gene>